<dbReference type="InterPro" id="IPR023130">
    <property type="entry name" value="Ta0600-like_sf"/>
</dbReference>
<dbReference type="AlphaFoldDB" id="B5I9R6"/>
<keyword evidence="4" id="KW-1185">Reference proteome</keyword>
<sequence length="90" mass="10128">MSDKDKLYQEIVSMMEELSEDTSLPRNIRKGISNAKDILTKKEQALDVRIASAIFALDEIANDPNIPVHGRTMVYMIMGKLETLSKELSS</sequence>
<evidence type="ECO:0000256" key="2">
    <source>
        <dbReference type="HAMAP-Rule" id="MF_00342"/>
    </source>
</evidence>
<comment type="similarity">
    <text evidence="1 2">Belongs to the UPF0147 family.</text>
</comment>
<dbReference type="HAMAP" id="MF_00342">
    <property type="entry name" value="UPF0147"/>
    <property type="match status" value="1"/>
</dbReference>
<evidence type="ECO:0000313" key="4">
    <source>
        <dbReference type="Proteomes" id="UP000001400"/>
    </source>
</evidence>
<dbReference type="Proteomes" id="UP000001400">
    <property type="component" value="Chromosome"/>
</dbReference>
<accession>B5I9R6</accession>
<protein>
    <recommendedName>
        <fullName evidence="2">UPF0147 protein Aboo_0645</fullName>
    </recommendedName>
</protein>
<dbReference type="GeneID" id="8827591"/>
<dbReference type="OrthoDB" id="65304at2157"/>
<dbReference type="RefSeq" id="WP_008081914.1">
    <property type="nucleotide sequence ID" value="NC_013926.1"/>
</dbReference>
<reference evidence="3" key="1">
    <citation type="submission" date="2010-02" db="EMBL/GenBank/DDBJ databases">
        <title>Complete sequence of Aciduliprofundum boonei T469.</title>
        <authorList>
            <consortium name="US DOE Joint Genome Institute"/>
            <person name="Lucas S."/>
            <person name="Copeland A."/>
            <person name="Lapidus A."/>
            <person name="Cheng J.-F."/>
            <person name="Bruce D."/>
            <person name="Goodwin L."/>
            <person name="Pitluck S."/>
            <person name="Saunders E."/>
            <person name="Detter J.C."/>
            <person name="Han C."/>
            <person name="Tapia R."/>
            <person name="Land M."/>
            <person name="Hauser L."/>
            <person name="Kyrpides N."/>
            <person name="Mikhailova N."/>
            <person name="Flores G."/>
            <person name="Reysenbach A.-L."/>
            <person name="Woyke T."/>
        </authorList>
    </citation>
    <scope>NUCLEOTIDE SEQUENCE</scope>
    <source>
        <strain evidence="3">T469</strain>
    </source>
</reference>
<gene>
    <name evidence="3" type="ordered locus">Aboo_0645</name>
</gene>
<dbReference type="NCBIfam" id="NF003319">
    <property type="entry name" value="PRK04330.1"/>
    <property type="match status" value="1"/>
</dbReference>
<dbReference type="STRING" id="439481.Aboo_0645"/>
<dbReference type="InterPro" id="IPR005354">
    <property type="entry name" value="UPF0147"/>
</dbReference>
<evidence type="ECO:0000313" key="3">
    <source>
        <dbReference type="EMBL" id="ADD08456.1"/>
    </source>
</evidence>
<evidence type="ECO:0000256" key="1">
    <source>
        <dbReference type="ARBA" id="ARBA00005958"/>
    </source>
</evidence>
<dbReference type="HOGENOM" id="CLU_165882_1_0_2"/>
<dbReference type="SUPFAM" id="SSF158436">
    <property type="entry name" value="Ta0600-like"/>
    <property type="match status" value="1"/>
</dbReference>
<dbReference type="KEGG" id="abi:Aboo_0645"/>
<name>B5I9R6_ACIB4</name>
<dbReference type="eggNOG" id="arCOG04308">
    <property type="taxonomic scope" value="Archaea"/>
</dbReference>
<dbReference type="EMBL" id="CP001941">
    <property type="protein sequence ID" value="ADD08456.1"/>
    <property type="molecule type" value="Genomic_DNA"/>
</dbReference>
<dbReference type="Pfam" id="PF03685">
    <property type="entry name" value="UPF0147"/>
    <property type="match status" value="1"/>
</dbReference>
<dbReference type="Gene3D" id="1.20.1440.50">
    <property type="entry name" value="Ta0600-like"/>
    <property type="match status" value="1"/>
</dbReference>
<proteinExistence type="inferred from homology"/>
<organism evidence="3 4">
    <name type="scientific">Aciduliprofundum boonei (strain DSM 19572 / T469)</name>
    <dbReference type="NCBI Taxonomy" id="439481"/>
    <lineage>
        <taxon>Archaea</taxon>
        <taxon>Methanobacteriati</taxon>
        <taxon>Thermoplasmatota</taxon>
        <taxon>DHVE2 group</taxon>
        <taxon>Candidatus Aciduliprofundum</taxon>
    </lineage>
</organism>